<feature type="transmembrane region" description="Helical" evidence="1">
    <location>
        <begin position="96"/>
        <end position="118"/>
    </location>
</feature>
<feature type="transmembrane region" description="Helical" evidence="1">
    <location>
        <begin position="227"/>
        <end position="248"/>
    </location>
</feature>
<feature type="transmembrane region" description="Helical" evidence="1">
    <location>
        <begin position="287"/>
        <end position="309"/>
    </location>
</feature>
<comment type="caution">
    <text evidence="2">The sequence shown here is derived from an EMBL/GenBank/DDBJ whole genome shotgun (WGS) entry which is preliminary data.</text>
</comment>
<dbReference type="Proteomes" id="UP001165667">
    <property type="component" value="Unassembled WGS sequence"/>
</dbReference>
<keyword evidence="1" id="KW-0472">Membrane</keyword>
<feature type="transmembrane region" description="Helical" evidence="1">
    <location>
        <begin position="161"/>
        <end position="179"/>
    </location>
</feature>
<keyword evidence="3" id="KW-1185">Reference proteome</keyword>
<gene>
    <name evidence="2" type="ORF">M8523_04930</name>
</gene>
<dbReference type="PANTHER" id="PTHR18640">
    <property type="entry name" value="SOLUTE CARRIER FAMILY 10 MEMBER 7"/>
    <property type="match status" value="1"/>
</dbReference>
<dbReference type="Gene3D" id="1.20.1530.20">
    <property type="match status" value="1"/>
</dbReference>
<keyword evidence="1" id="KW-0812">Transmembrane</keyword>
<name>A0AA41Z149_9HYPH</name>
<feature type="transmembrane region" description="Helical" evidence="1">
    <location>
        <begin position="30"/>
        <end position="48"/>
    </location>
</feature>
<dbReference type="GO" id="GO:0005886">
    <property type="term" value="C:plasma membrane"/>
    <property type="evidence" value="ECO:0007669"/>
    <property type="project" value="TreeGrafter"/>
</dbReference>
<dbReference type="EMBL" id="JAMOIM010000002">
    <property type="protein sequence ID" value="MCW6507362.1"/>
    <property type="molecule type" value="Genomic_DNA"/>
</dbReference>
<evidence type="ECO:0000313" key="3">
    <source>
        <dbReference type="Proteomes" id="UP001165667"/>
    </source>
</evidence>
<protein>
    <submittedName>
        <fullName evidence="2">Bile acid:sodium symporter</fullName>
    </submittedName>
</protein>
<dbReference type="PIRSF" id="PIRSF026166">
    <property type="entry name" value="UCP026166"/>
    <property type="match status" value="1"/>
</dbReference>
<dbReference type="AlphaFoldDB" id="A0AA41Z149"/>
<feature type="transmembrane region" description="Helical" evidence="1">
    <location>
        <begin position="68"/>
        <end position="90"/>
    </location>
</feature>
<dbReference type="RefSeq" id="WP_282583827.1">
    <property type="nucleotide sequence ID" value="NZ_JAMOIM010000002.1"/>
</dbReference>
<sequence>MRLMLPDSFTLLLVGTVGLATILPARGEAAVGVGLFTNVMIALLFFMYGTRLSREAILGGIRNWRLHLLVLSITFGLFPLLGLAVVQALGSHLDPILGTGLMFLAVLPSTVQSSIAFTSIAGGNVAAAICSASLSNVIGVVATPALVALLLHLKGGVSLDAMGQIFLQILLPFVVGHLLRRWTSAFVTRHRHLFAPLDRGSILLVVYSAFSEAVKNGIWTKLSVDDFLFIVAVDLAILAVIMVAATLLGRLFRFDRADEIAILFCGSKKSLASGVPMASVLLPAASVGIAILPLMIFHQVQLIACAFIARRIAARQVAVESGTPAEA</sequence>
<organism evidence="2 3">
    <name type="scientific">Lichenifustis flavocetrariae</name>
    <dbReference type="NCBI Taxonomy" id="2949735"/>
    <lineage>
        <taxon>Bacteria</taxon>
        <taxon>Pseudomonadati</taxon>
        <taxon>Pseudomonadota</taxon>
        <taxon>Alphaproteobacteria</taxon>
        <taxon>Hyphomicrobiales</taxon>
        <taxon>Lichenihabitantaceae</taxon>
        <taxon>Lichenifustis</taxon>
    </lineage>
</organism>
<accession>A0AA41Z149</accession>
<dbReference type="InterPro" id="IPR016833">
    <property type="entry name" value="Put_Na-Bile_cotransptr"/>
</dbReference>
<dbReference type="PANTHER" id="PTHR18640:SF5">
    <property type="entry name" value="SODIUM_BILE ACID COTRANSPORTER 7"/>
    <property type="match status" value="1"/>
</dbReference>
<proteinExistence type="predicted"/>
<keyword evidence="1" id="KW-1133">Transmembrane helix</keyword>
<dbReference type="Pfam" id="PF13593">
    <property type="entry name" value="SBF_like"/>
    <property type="match status" value="1"/>
</dbReference>
<dbReference type="InterPro" id="IPR038770">
    <property type="entry name" value="Na+/solute_symporter_sf"/>
</dbReference>
<evidence type="ECO:0000256" key="1">
    <source>
        <dbReference type="SAM" id="Phobius"/>
    </source>
</evidence>
<reference evidence="2" key="1">
    <citation type="submission" date="2022-05" db="EMBL/GenBank/DDBJ databases">
        <authorList>
            <person name="Pankratov T."/>
        </authorList>
    </citation>
    <scope>NUCLEOTIDE SEQUENCE</scope>
    <source>
        <strain evidence="2">BP6-180914</strain>
    </source>
</reference>
<feature type="transmembrane region" description="Helical" evidence="1">
    <location>
        <begin position="125"/>
        <end position="149"/>
    </location>
</feature>
<evidence type="ECO:0000313" key="2">
    <source>
        <dbReference type="EMBL" id="MCW6507362.1"/>
    </source>
</evidence>